<name>M1PF18_9ZZZZ</name>
<evidence type="ECO:0000313" key="1">
    <source>
        <dbReference type="EMBL" id="AGF87263.1"/>
    </source>
</evidence>
<organism evidence="1">
    <name type="scientific">uncultured organism</name>
    <dbReference type="NCBI Taxonomy" id="155900"/>
    <lineage>
        <taxon>unclassified sequences</taxon>
        <taxon>environmental samples</taxon>
    </lineage>
</organism>
<sequence length="40" mass="4287">MFPACAGMNLHLRPQRLVLGRVPRVRGDEPGANQSLSANG</sequence>
<dbReference type="AlphaFoldDB" id="M1PF18"/>
<protein>
    <submittedName>
        <fullName evidence="1">Uncharacterized protein</fullName>
    </submittedName>
</protein>
<accession>M1PF18</accession>
<reference evidence="1" key="1">
    <citation type="journal article" date="2014" name="PLoS ONE">
        <title>New hydrocarbon degradation pathways in the microbial metagenome from brazilian petroleum reservoirs.</title>
        <authorList>
            <person name="Sierra-Garcia I.N."/>
            <person name="Correa Alvarez J."/>
            <person name="Pantaroto de Vasconcellos S."/>
            <person name="Pereira de Souza A."/>
            <person name="Dos Santos Neto E.V."/>
            <person name="de Oliveira V.M."/>
        </authorList>
    </citation>
    <scope>NUCLEOTIDE SEQUENCE</scope>
</reference>
<proteinExistence type="predicted"/>
<dbReference type="EMBL" id="KC157640">
    <property type="protein sequence ID" value="AGF87263.1"/>
    <property type="molecule type" value="Genomic_DNA"/>
</dbReference>